<dbReference type="EMBL" id="CP129113">
    <property type="protein sequence ID" value="WLV24239.1"/>
    <property type="molecule type" value="Genomic_DNA"/>
</dbReference>
<keyword evidence="2" id="KW-1003">Cell membrane</keyword>
<dbReference type="SUPFAM" id="SSF53955">
    <property type="entry name" value="Lysozyme-like"/>
    <property type="match status" value="1"/>
</dbReference>
<dbReference type="SUPFAM" id="SSF56601">
    <property type="entry name" value="beta-lactamase/transpeptidase-like"/>
    <property type="match status" value="1"/>
</dbReference>
<dbReference type="PANTHER" id="PTHR32282:SF11">
    <property type="entry name" value="PENICILLIN-BINDING PROTEIN 1B"/>
    <property type="match status" value="1"/>
</dbReference>
<dbReference type="InterPro" id="IPR001460">
    <property type="entry name" value="PCN-bd_Tpept"/>
</dbReference>
<dbReference type="Pfam" id="PF00905">
    <property type="entry name" value="Transpeptidase"/>
    <property type="match status" value="1"/>
</dbReference>
<dbReference type="InterPro" id="IPR023346">
    <property type="entry name" value="Lysozyme-like_dom_sf"/>
</dbReference>
<keyword evidence="11" id="KW-0511">Multifunctional enzyme</keyword>
<evidence type="ECO:0000313" key="18">
    <source>
        <dbReference type="EMBL" id="WLV24239.1"/>
    </source>
</evidence>
<organism evidence="18 19">
    <name type="scientific">Aciduricibacillus chroicocephali</name>
    <dbReference type="NCBI Taxonomy" id="3054939"/>
    <lineage>
        <taxon>Bacteria</taxon>
        <taxon>Bacillati</taxon>
        <taxon>Bacillota</taxon>
        <taxon>Bacilli</taxon>
        <taxon>Bacillales</taxon>
        <taxon>Bacillaceae</taxon>
        <taxon>Aciduricibacillus</taxon>
    </lineage>
</organism>
<dbReference type="Pfam" id="PF00912">
    <property type="entry name" value="Transgly"/>
    <property type="match status" value="1"/>
</dbReference>
<keyword evidence="5" id="KW-0328">Glycosyltransferase</keyword>
<gene>
    <name evidence="18" type="ORF">QR721_11415</name>
</gene>
<evidence type="ECO:0000256" key="2">
    <source>
        <dbReference type="ARBA" id="ARBA00022475"/>
    </source>
</evidence>
<dbReference type="InterPro" id="IPR036950">
    <property type="entry name" value="PBP_transglycosylase"/>
</dbReference>
<feature type="domain" description="Penicillin-binding protein transpeptidase" evidence="16">
    <location>
        <begin position="324"/>
        <end position="568"/>
    </location>
</feature>
<dbReference type="Gene3D" id="1.10.3810.10">
    <property type="entry name" value="Biosynthetic peptidoglycan transglycosylase-like"/>
    <property type="match status" value="1"/>
</dbReference>
<dbReference type="InterPro" id="IPR050396">
    <property type="entry name" value="Glycosyltr_51/Transpeptidase"/>
</dbReference>
<comment type="catalytic activity">
    <reaction evidence="14">
        <text>[GlcNAc-(1-&gt;4)-Mur2Ac(oyl-L-Ala-gamma-D-Glu-L-Lys-D-Ala-D-Ala)](n)-di-trans,octa-cis-undecaprenyl diphosphate + beta-D-GlcNAc-(1-&gt;4)-Mur2Ac(oyl-L-Ala-gamma-D-Glu-L-Lys-D-Ala-D-Ala)-di-trans,octa-cis-undecaprenyl diphosphate = [GlcNAc-(1-&gt;4)-Mur2Ac(oyl-L-Ala-gamma-D-Glu-L-Lys-D-Ala-D-Ala)](n+1)-di-trans,octa-cis-undecaprenyl diphosphate + di-trans,octa-cis-undecaprenyl diphosphate + H(+)</text>
        <dbReference type="Rhea" id="RHEA:23708"/>
        <dbReference type="Rhea" id="RHEA-COMP:9602"/>
        <dbReference type="Rhea" id="RHEA-COMP:9603"/>
        <dbReference type="ChEBI" id="CHEBI:15378"/>
        <dbReference type="ChEBI" id="CHEBI:58405"/>
        <dbReference type="ChEBI" id="CHEBI:60033"/>
        <dbReference type="ChEBI" id="CHEBI:78435"/>
        <dbReference type="EC" id="2.4.99.28"/>
    </reaction>
</comment>
<dbReference type="PANTHER" id="PTHR32282">
    <property type="entry name" value="BINDING PROTEIN TRANSPEPTIDASE, PUTATIVE-RELATED"/>
    <property type="match status" value="1"/>
</dbReference>
<keyword evidence="4" id="KW-0645">Protease</keyword>
<evidence type="ECO:0000256" key="12">
    <source>
        <dbReference type="ARBA" id="ARBA00023316"/>
    </source>
</evidence>
<evidence type="ECO:0000256" key="15">
    <source>
        <dbReference type="SAM" id="MobiDB-lite"/>
    </source>
</evidence>
<comment type="subcellular location">
    <subcellularLocation>
        <location evidence="1">Cell membrane</location>
    </subcellularLocation>
</comment>
<evidence type="ECO:0000256" key="11">
    <source>
        <dbReference type="ARBA" id="ARBA00023268"/>
    </source>
</evidence>
<feature type="region of interest" description="Disordered" evidence="15">
    <location>
        <begin position="667"/>
        <end position="694"/>
    </location>
</feature>
<keyword evidence="12" id="KW-0961">Cell wall biogenesis/degradation</keyword>
<evidence type="ECO:0000256" key="5">
    <source>
        <dbReference type="ARBA" id="ARBA00022676"/>
    </source>
</evidence>
<evidence type="ECO:0000256" key="1">
    <source>
        <dbReference type="ARBA" id="ARBA00004236"/>
    </source>
</evidence>
<dbReference type="Proteomes" id="UP001180087">
    <property type="component" value="Chromosome"/>
</dbReference>
<protein>
    <submittedName>
        <fullName evidence="18">PBP1A family penicillin-binding protein</fullName>
    </submittedName>
</protein>
<evidence type="ECO:0000259" key="17">
    <source>
        <dbReference type="Pfam" id="PF00912"/>
    </source>
</evidence>
<evidence type="ECO:0000256" key="4">
    <source>
        <dbReference type="ARBA" id="ARBA00022670"/>
    </source>
</evidence>
<evidence type="ECO:0000256" key="3">
    <source>
        <dbReference type="ARBA" id="ARBA00022645"/>
    </source>
</evidence>
<evidence type="ECO:0000256" key="6">
    <source>
        <dbReference type="ARBA" id="ARBA00022679"/>
    </source>
</evidence>
<comment type="catalytic activity">
    <reaction evidence="13">
        <text>Preferential cleavage: (Ac)2-L-Lys-D-Ala-|-D-Ala. Also transpeptidation of peptidyl-alanyl moieties that are N-acyl substituents of D-alanine.</text>
        <dbReference type="EC" id="3.4.16.4"/>
    </reaction>
</comment>
<evidence type="ECO:0000256" key="9">
    <source>
        <dbReference type="ARBA" id="ARBA00022984"/>
    </source>
</evidence>
<sequence length="703" mass="79683">MRTSRRMQRRKRRRILKWFILICIMLPVMVIGGMYAASYIAGPPPIGSVEKTVYYSKDDERIDKTSGNSQNYVPLSEITPSLVNATIAIEDRNFYNHHGFDFKRIGGSILADIRTLSLKEGASTLTQQYARNLYLSHEKTWTRKAKEAYYTTRLEMYYSKQEILEGYLNRVYYGHGAYGVEAASRYYFNKHASDLTIAESAMLAGIPKGPTYYSPFNDKERATARQQLILKVMQKEQYITSAEYEQAVSEQLVYNEPGERSKDEVGPYFQDMVDREAAKLLDKDIESLRSGGYKIYTTLDVSMQEKLDEQIEKDMKPETKMEVGAIAMDPHTGELRAIAGGRDYEKSTYNRAVSAVRMPGSTFKPLLYYAALEKGYTASTPLMSSPTSFELEDGKVYEPNNYNGYYANKPITMAQALALSDNIYAVKTNMFLKPETLVRTARIFGIKSKLAPVPSLALGSYEVSVKEMVSAYSMIANGGQKVDLHTVRKIEDASGDTLYENDTKTGQQVLDRSKAFILTHLMTGIFDEKLNGYMQVTGASISKQLTREYAGKTGSTDSDSWMIGYSPELAVGVWTGYDDNKKIENADEMGYAKNIWAGFMEQAHDPERKLPFLVPAGVVPVKVDPETGLRATPYCNNSRVMYFEKKSAPKETCTIHMHGEDLAKDWFESEDKPPIDPNLEKKKQKEEKKRRKEMVDKWKAIIE</sequence>
<keyword evidence="19" id="KW-1185">Reference proteome</keyword>
<dbReference type="InterPro" id="IPR001264">
    <property type="entry name" value="Glyco_trans_51"/>
</dbReference>
<keyword evidence="3" id="KW-0121">Carboxypeptidase</keyword>
<evidence type="ECO:0000313" key="19">
    <source>
        <dbReference type="Proteomes" id="UP001180087"/>
    </source>
</evidence>
<reference evidence="18" key="1">
    <citation type="submission" date="2023-06" db="EMBL/GenBank/DDBJ databases">
        <title>A Treasure from Seagulls: Isolation and Description of Aciduricobacillus qingdaonensis gen. nov., sp. nov., a Rare Obligately Uric Acid-utilizing Member in the Family Bacillaceae.</title>
        <authorList>
            <person name="Liu W."/>
            <person name="Wang B."/>
        </authorList>
    </citation>
    <scope>NUCLEOTIDE SEQUENCE</scope>
    <source>
        <strain evidence="18">44XB</strain>
    </source>
</reference>
<evidence type="ECO:0000256" key="10">
    <source>
        <dbReference type="ARBA" id="ARBA00023136"/>
    </source>
</evidence>
<keyword evidence="6" id="KW-0808">Transferase</keyword>
<keyword evidence="8" id="KW-0133">Cell shape</keyword>
<evidence type="ECO:0000256" key="14">
    <source>
        <dbReference type="ARBA" id="ARBA00049902"/>
    </source>
</evidence>
<keyword evidence="7" id="KW-0378">Hydrolase</keyword>
<accession>A0ABY9KTL3</accession>
<dbReference type="Gene3D" id="3.40.710.10">
    <property type="entry name" value="DD-peptidase/beta-lactamase superfamily"/>
    <property type="match status" value="1"/>
</dbReference>
<evidence type="ECO:0000256" key="13">
    <source>
        <dbReference type="ARBA" id="ARBA00034000"/>
    </source>
</evidence>
<name>A0ABY9KTL3_9BACI</name>
<keyword evidence="10" id="KW-0472">Membrane</keyword>
<evidence type="ECO:0000256" key="7">
    <source>
        <dbReference type="ARBA" id="ARBA00022801"/>
    </source>
</evidence>
<feature type="domain" description="Glycosyl transferase family 51" evidence="17">
    <location>
        <begin position="62"/>
        <end position="234"/>
    </location>
</feature>
<dbReference type="RefSeq" id="WP_348027059.1">
    <property type="nucleotide sequence ID" value="NZ_CP129113.1"/>
</dbReference>
<evidence type="ECO:0000259" key="16">
    <source>
        <dbReference type="Pfam" id="PF00905"/>
    </source>
</evidence>
<dbReference type="InterPro" id="IPR012338">
    <property type="entry name" value="Beta-lactam/transpept-like"/>
</dbReference>
<evidence type="ECO:0000256" key="8">
    <source>
        <dbReference type="ARBA" id="ARBA00022960"/>
    </source>
</evidence>
<proteinExistence type="predicted"/>
<dbReference type="NCBIfam" id="TIGR02074">
    <property type="entry name" value="PBP_1a_fam"/>
    <property type="match status" value="1"/>
</dbReference>
<keyword evidence="9" id="KW-0573">Peptidoglycan synthesis</keyword>